<evidence type="ECO:0000313" key="3">
    <source>
        <dbReference type="Proteomes" id="UP001610335"/>
    </source>
</evidence>
<feature type="compositionally biased region" description="Basic residues" evidence="1">
    <location>
        <begin position="91"/>
        <end position="103"/>
    </location>
</feature>
<comment type="caution">
    <text evidence="2">The sequence shown here is derived from an EMBL/GenBank/DDBJ whole genome shotgun (WGS) entry which is preliminary data.</text>
</comment>
<keyword evidence="3" id="KW-1185">Reference proteome</keyword>
<sequence length="103" mass="11834">MISCTRAPKKEPNALRLVEKNTSIPTPGLIEIWEYDSTTHIIITCLPGVAIRDVYHLMSYQERDRFADDIKGLRCSASQNTKQSATLDLRHPRRPDHRPSHPR</sequence>
<reference evidence="2 3" key="1">
    <citation type="submission" date="2024-07" db="EMBL/GenBank/DDBJ databases">
        <title>Section-level genome sequencing and comparative genomics of Aspergillus sections Usti and Cavernicolus.</title>
        <authorList>
            <consortium name="Lawrence Berkeley National Laboratory"/>
            <person name="Nybo J.L."/>
            <person name="Vesth T.C."/>
            <person name="Theobald S."/>
            <person name="Frisvad J.C."/>
            <person name="Larsen T.O."/>
            <person name="Kjaerboelling I."/>
            <person name="Rothschild-Mancinelli K."/>
            <person name="Lyhne E.K."/>
            <person name="Kogle M.E."/>
            <person name="Barry K."/>
            <person name="Clum A."/>
            <person name="Na H."/>
            <person name="Ledsgaard L."/>
            <person name="Lin J."/>
            <person name="Lipzen A."/>
            <person name="Kuo A."/>
            <person name="Riley R."/>
            <person name="Mondo S."/>
            <person name="LaButti K."/>
            <person name="Haridas S."/>
            <person name="Pangalinan J."/>
            <person name="Salamov A.A."/>
            <person name="Simmons B.A."/>
            <person name="Magnuson J.K."/>
            <person name="Chen J."/>
            <person name="Drula E."/>
            <person name="Henrissat B."/>
            <person name="Wiebenga A."/>
            <person name="Lubbers R.J."/>
            <person name="Gomes A.C."/>
            <person name="Makela M.R."/>
            <person name="Stajich J."/>
            <person name="Grigoriev I.V."/>
            <person name="Mortensen U.H."/>
            <person name="De vries R.P."/>
            <person name="Baker S.E."/>
            <person name="Andersen M.R."/>
        </authorList>
    </citation>
    <scope>NUCLEOTIDE SEQUENCE [LARGE SCALE GENOMIC DNA]</scope>
    <source>
        <strain evidence="2 3">CBS 600.67</strain>
    </source>
</reference>
<gene>
    <name evidence="2" type="ORF">BDW59DRAFT_138220</name>
</gene>
<name>A0ABR4J1D7_9EURO</name>
<feature type="non-terminal residue" evidence="2">
    <location>
        <position position="1"/>
    </location>
</feature>
<proteinExistence type="predicted"/>
<protein>
    <submittedName>
        <fullName evidence="2">Uncharacterized protein</fullName>
    </submittedName>
</protein>
<dbReference type="Proteomes" id="UP001610335">
    <property type="component" value="Unassembled WGS sequence"/>
</dbReference>
<organism evidence="2 3">
    <name type="scientific">Aspergillus cavernicola</name>
    <dbReference type="NCBI Taxonomy" id="176166"/>
    <lineage>
        <taxon>Eukaryota</taxon>
        <taxon>Fungi</taxon>
        <taxon>Dikarya</taxon>
        <taxon>Ascomycota</taxon>
        <taxon>Pezizomycotina</taxon>
        <taxon>Eurotiomycetes</taxon>
        <taxon>Eurotiomycetidae</taxon>
        <taxon>Eurotiales</taxon>
        <taxon>Aspergillaceae</taxon>
        <taxon>Aspergillus</taxon>
        <taxon>Aspergillus subgen. Nidulantes</taxon>
    </lineage>
</organism>
<evidence type="ECO:0000256" key="1">
    <source>
        <dbReference type="SAM" id="MobiDB-lite"/>
    </source>
</evidence>
<dbReference type="EMBL" id="JBFXLS010000003">
    <property type="protein sequence ID" value="KAL2833845.1"/>
    <property type="molecule type" value="Genomic_DNA"/>
</dbReference>
<accession>A0ABR4J1D7</accession>
<feature type="compositionally biased region" description="Polar residues" evidence="1">
    <location>
        <begin position="77"/>
        <end position="86"/>
    </location>
</feature>
<feature type="region of interest" description="Disordered" evidence="1">
    <location>
        <begin position="77"/>
        <end position="103"/>
    </location>
</feature>
<evidence type="ECO:0000313" key="2">
    <source>
        <dbReference type="EMBL" id="KAL2833845.1"/>
    </source>
</evidence>